<name>A0A8K1DAF9_9PASS</name>
<dbReference type="PROSITE" id="PS50092">
    <property type="entry name" value="TSP1"/>
    <property type="match status" value="1"/>
</dbReference>
<gene>
    <name evidence="1" type="ORF">HGM15179_019024</name>
</gene>
<feature type="non-terminal residue" evidence="1">
    <location>
        <position position="1"/>
    </location>
</feature>
<dbReference type="Proteomes" id="UP000796761">
    <property type="component" value="Unassembled WGS sequence"/>
</dbReference>
<dbReference type="EMBL" id="SWJQ01001495">
    <property type="protein sequence ID" value="TRZ08082.1"/>
    <property type="molecule type" value="Genomic_DNA"/>
</dbReference>
<dbReference type="Gene3D" id="2.20.100.10">
    <property type="entry name" value="Thrombospondin type-1 (TSP1) repeat"/>
    <property type="match status" value="1"/>
</dbReference>
<sequence>QGNWSEWSPWGLCTPPCGASPTRSRSRECRPILPKYSPTVPNVGSAGTSNVSFWGEARPRCPPLQGERLRLQENKPCRNVRGCPPPG</sequence>
<evidence type="ECO:0000313" key="1">
    <source>
        <dbReference type="EMBL" id="TRZ08082.1"/>
    </source>
</evidence>
<keyword evidence="2" id="KW-1185">Reference proteome</keyword>
<proteinExistence type="predicted"/>
<dbReference type="SUPFAM" id="SSF82895">
    <property type="entry name" value="TSP-1 type 1 repeat"/>
    <property type="match status" value="1"/>
</dbReference>
<dbReference type="InterPro" id="IPR000884">
    <property type="entry name" value="TSP1_rpt"/>
</dbReference>
<dbReference type="InterPro" id="IPR036383">
    <property type="entry name" value="TSP1_rpt_sf"/>
</dbReference>
<dbReference type="InterPro" id="IPR054019">
    <property type="entry name" value="CFP_TSR_C"/>
</dbReference>
<protein>
    <submittedName>
        <fullName evidence="1">Uncharacterized protein</fullName>
    </submittedName>
</protein>
<organism evidence="1 2">
    <name type="scientific">Zosterops borbonicus</name>
    <dbReference type="NCBI Taxonomy" id="364589"/>
    <lineage>
        <taxon>Eukaryota</taxon>
        <taxon>Metazoa</taxon>
        <taxon>Chordata</taxon>
        <taxon>Craniata</taxon>
        <taxon>Vertebrata</taxon>
        <taxon>Euteleostomi</taxon>
        <taxon>Archelosauria</taxon>
        <taxon>Archosauria</taxon>
        <taxon>Dinosauria</taxon>
        <taxon>Saurischia</taxon>
        <taxon>Theropoda</taxon>
        <taxon>Coelurosauria</taxon>
        <taxon>Aves</taxon>
        <taxon>Neognathae</taxon>
        <taxon>Neoaves</taxon>
        <taxon>Telluraves</taxon>
        <taxon>Australaves</taxon>
        <taxon>Passeriformes</taxon>
        <taxon>Sylvioidea</taxon>
        <taxon>Zosteropidae</taxon>
        <taxon>Zosterops</taxon>
    </lineage>
</organism>
<feature type="non-terminal residue" evidence="1">
    <location>
        <position position="87"/>
    </location>
</feature>
<dbReference type="AlphaFoldDB" id="A0A8K1DAF9"/>
<comment type="caution">
    <text evidence="1">The sequence shown here is derived from an EMBL/GenBank/DDBJ whole genome shotgun (WGS) entry which is preliminary data.</text>
</comment>
<reference evidence="1" key="1">
    <citation type="submission" date="2019-04" db="EMBL/GenBank/DDBJ databases">
        <title>Genome assembly of Zosterops borbonicus 15179.</title>
        <authorList>
            <person name="Leroy T."/>
            <person name="Anselmetti Y."/>
            <person name="Tilak M.-K."/>
            <person name="Nabholz B."/>
        </authorList>
    </citation>
    <scope>NUCLEOTIDE SEQUENCE</scope>
    <source>
        <strain evidence="1">HGM_15179</strain>
        <tissue evidence="1">Muscle</tissue>
    </source>
</reference>
<evidence type="ECO:0000313" key="2">
    <source>
        <dbReference type="Proteomes" id="UP000796761"/>
    </source>
</evidence>
<accession>A0A8K1DAF9</accession>
<dbReference type="Pfam" id="PF22195">
    <property type="entry name" value="TSP1_CFP_C"/>
    <property type="match status" value="1"/>
</dbReference>
<dbReference type="OrthoDB" id="9394276at2759"/>